<keyword evidence="3" id="KW-1003">Cell membrane</keyword>
<evidence type="ECO:0000256" key="5">
    <source>
        <dbReference type="ARBA" id="ARBA00022989"/>
    </source>
</evidence>
<evidence type="ECO:0000313" key="9">
    <source>
        <dbReference type="EMBL" id="RAY15914.1"/>
    </source>
</evidence>
<evidence type="ECO:0000256" key="8">
    <source>
        <dbReference type="SAM" id="Phobius"/>
    </source>
</evidence>
<dbReference type="GO" id="GO:0022857">
    <property type="term" value="F:transmembrane transporter activity"/>
    <property type="evidence" value="ECO:0007669"/>
    <property type="project" value="InterPro"/>
</dbReference>
<proteinExistence type="inferred from homology"/>
<sequence>MGYVFLVLAIACEVVGTSLLKSTEGFSRLVPTAACLGAYALAFVWLAQAVKDVQVGVAYALWSGLGTAAIVAIGVTFLNEPVNAAKVIGIVLIITGVVVLNLGGAH</sequence>
<evidence type="ECO:0000256" key="6">
    <source>
        <dbReference type="ARBA" id="ARBA00023136"/>
    </source>
</evidence>
<evidence type="ECO:0000256" key="3">
    <source>
        <dbReference type="ARBA" id="ARBA00022475"/>
    </source>
</evidence>
<evidence type="ECO:0000256" key="2">
    <source>
        <dbReference type="ARBA" id="ARBA00022448"/>
    </source>
</evidence>
<dbReference type="Gene3D" id="1.10.3730.20">
    <property type="match status" value="1"/>
</dbReference>
<reference evidence="9 10" key="1">
    <citation type="submission" date="2018-06" db="EMBL/GenBank/DDBJ databases">
        <title>Actinomadura craniellae sp. nov. isolated from marine sponge Craniella sp.</title>
        <authorList>
            <person name="Li L."/>
            <person name="Xu Q.H."/>
            <person name="Lin H.W."/>
            <person name="Lu Y.H."/>
        </authorList>
    </citation>
    <scope>NUCLEOTIDE SEQUENCE [LARGE SCALE GENOMIC DNA]</scope>
    <source>
        <strain evidence="9 10">LHW63021</strain>
    </source>
</reference>
<feature type="transmembrane region" description="Helical" evidence="8">
    <location>
        <begin position="84"/>
        <end position="103"/>
    </location>
</feature>
<accession>A0A365H9U0</accession>
<organism evidence="9 10">
    <name type="scientific">Actinomadura craniellae</name>
    <dbReference type="NCBI Taxonomy" id="2231787"/>
    <lineage>
        <taxon>Bacteria</taxon>
        <taxon>Bacillati</taxon>
        <taxon>Actinomycetota</taxon>
        <taxon>Actinomycetes</taxon>
        <taxon>Streptosporangiales</taxon>
        <taxon>Thermomonosporaceae</taxon>
        <taxon>Actinomadura</taxon>
    </lineage>
</organism>
<keyword evidence="2" id="KW-0813">Transport</keyword>
<evidence type="ECO:0000313" key="10">
    <source>
        <dbReference type="Proteomes" id="UP000251891"/>
    </source>
</evidence>
<dbReference type="AlphaFoldDB" id="A0A365H9U0"/>
<dbReference type="Proteomes" id="UP000251891">
    <property type="component" value="Unassembled WGS sequence"/>
</dbReference>
<dbReference type="Pfam" id="PF00893">
    <property type="entry name" value="Multi_Drug_Res"/>
    <property type="match status" value="1"/>
</dbReference>
<gene>
    <name evidence="9" type="ORF">DPM19_09170</name>
</gene>
<keyword evidence="4 7" id="KW-0812">Transmembrane</keyword>
<dbReference type="InterPro" id="IPR000390">
    <property type="entry name" value="Small_drug/metabolite_transptr"/>
</dbReference>
<protein>
    <submittedName>
        <fullName evidence="9">QacE family quaternary ammonium compound efflux SMR transporter</fullName>
    </submittedName>
</protein>
<keyword evidence="6 8" id="KW-0472">Membrane</keyword>
<keyword evidence="10" id="KW-1185">Reference proteome</keyword>
<dbReference type="FunFam" id="1.10.3730.20:FF:000001">
    <property type="entry name" value="Quaternary ammonium compound resistance transporter SugE"/>
    <property type="match status" value="1"/>
</dbReference>
<evidence type="ECO:0000256" key="7">
    <source>
        <dbReference type="RuleBase" id="RU003942"/>
    </source>
</evidence>
<dbReference type="OrthoDB" id="3175079at2"/>
<feature type="transmembrane region" description="Helical" evidence="8">
    <location>
        <begin position="59"/>
        <end position="78"/>
    </location>
</feature>
<dbReference type="PANTHER" id="PTHR30561">
    <property type="entry name" value="SMR FAMILY PROTON-DEPENDENT DRUG EFFLUX TRANSPORTER SUGE"/>
    <property type="match status" value="1"/>
</dbReference>
<comment type="similarity">
    <text evidence="7">Belongs to the drug/metabolite transporter (DMT) superfamily. Small multidrug resistance (SMR) (TC 2.A.7.1) family.</text>
</comment>
<comment type="caution">
    <text evidence="9">The sequence shown here is derived from an EMBL/GenBank/DDBJ whole genome shotgun (WGS) entry which is preliminary data.</text>
</comment>
<evidence type="ECO:0000256" key="1">
    <source>
        <dbReference type="ARBA" id="ARBA00004651"/>
    </source>
</evidence>
<dbReference type="PANTHER" id="PTHR30561:SF1">
    <property type="entry name" value="MULTIDRUG TRANSPORTER EMRE"/>
    <property type="match status" value="1"/>
</dbReference>
<dbReference type="InterPro" id="IPR045324">
    <property type="entry name" value="Small_multidrug_res"/>
</dbReference>
<dbReference type="InterPro" id="IPR037185">
    <property type="entry name" value="EmrE-like"/>
</dbReference>
<name>A0A365H9U0_9ACTN</name>
<evidence type="ECO:0000256" key="4">
    <source>
        <dbReference type="ARBA" id="ARBA00022692"/>
    </source>
</evidence>
<keyword evidence="5 8" id="KW-1133">Transmembrane helix</keyword>
<dbReference type="EMBL" id="QLYX01000003">
    <property type="protein sequence ID" value="RAY15914.1"/>
    <property type="molecule type" value="Genomic_DNA"/>
</dbReference>
<dbReference type="SUPFAM" id="SSF103481">
    <property type="entry name" value="Multidrug resistance efflux transporter EmrE"/>
    <property type="match status" value="1"/>
</dbReference>
<comment type="subcellular location">
    <subcellularLocation>
        <location evidence="1 7">Cell membrane</location>
        <topology evidence="1 7">Multi-pass membrane protein</topology>
    </subcellularLocation>
</comment>
<feature type="transmembrane region" description="Helical" evidence="8">
    <location>
        <begin position="26"/>
        <end position="47"/>
    </location>
</feature>
<dbReference type="GO" id="GO:0005886">
    <property type="term" value="C:plasma membrane"/>
    <property type="evidence" value="ECO:0007669"/>
    <property type="project" value="UniProtKB-SubCell"/>
</dbReference>